<accession>A0ABQ1N7M6</accession>
<gene>
    <name evidence="3" type="ORF">GCM10010974_35680</name>
</gene>
<evidence type="ECO:0000313" key="4">
    <source>
        <dbReference type="Proteomes" id="UP000632322"/>
    </source>
</evidence>
<protein>
    <submittedName>
        <fullName evidence="3">Oxidoreductase</fullName>
    </submittedName>
</protein>
<evidence type="ECO:0000256" key="1">
    <source>
        <dbReference type="SAM" id="MobiDB-lite"/>
    </source>
</evidence>
<comment type="caution">
    <text evidence="3">The sequence shown here is derived from an EMBL/GenBank/DDBJ whole genome shotgun (WGS) entry which is preliminary data.</text>
</comment>
<dbReference type="Proteomes" id="UP000632322">
    <property type="component" value="Unassembled WGS sequence"/>
</dbReference>
<dbReference type="InterPro" id="IPR029058">
    <property type="entry name" value="AB_hydrolase_fold"/>
</dbReference>
<feature type="domain" description="AB hydrolase-1" evidence="2">
    <location>
        <begin position="46"/>
        <end position="320"/>
    </location>
</feature>
<evidence type="ECO:0000259" key="2">
    <source>
        <dbReference type="Pfam" id="PF12697"/>
    </source>
</evidence>
<keyword evidence="4" id="KW-1185">Reference proteome</keyword>
<evidence type="ECO:0000313" key="3">
    <source>
        <dbReference type="EMBL" id="GGC50463.1"/>
    </source>
</evidence>
<dbReference type="EMBL" id="BMJG01000026">
    <property type="protein sequence ID" value="GGC50463.1"/>
    <property type="molecule type" value="Genomic_DNA"/>
</dbReference>
<dbReference type="Gene3D" id="3.40.50.1820">
    <property type="entry name" value="alpha/beta hydrolase"/>
    <property type="match status" value="1"/>
</dbReference>
<organism evidence="3 4">
    <name type="scientific">Brevibacterium sediminis</name>
    <dbReference type="NCBI Taxonomy" id="1857024"/>
    <lineage>
        <taxon>Bacteria</taxon>
        <taxon>Bacillati</taxon>
        <taxon>Actinomycetota</taxon>
        <taxon>Actinomycetes</taxon>
        <taxon>Micrococcales</taxon>
        <taxon>Brevibacteriaceae</taxon>
        <taxon>Brevibacterium</taxon>
    </lineage>
</organism>
<dbReference type="Pfam" id="PF12697">
    <property type="entry name" value="Abhydrolase_6"/>
    <property type="match status" value="1"/>
</dbReference>
<dbReference type="RefSeq" id="WP_229664259.1">
    <property type="nucleotide sequence ID" value="NZ_BMJG01000026.1"/>
</dbReference>
<proteinExistence type="predicted"/>
<feature type="compositionally biased region" description="Polar residues" evidence="1">
    <location>
        <begin position="85"/>
        <end position="104"/>
    </location>
</feature>
<sequence>MMTPTDRSPALRISTDRITLSDGAEVATTTLEPTSHDNVQDRLGEVIICHGTPWSARMWLPLARELAQTNRVRLWDMPGYGDSIPATSGDSIPDPSETSAQPTDHSPAEAAPAVDLITQRRRLAELIDCWNVSNPHVIAHDIGGAVALGAHLLEGCDFASLYLLDVVTLDPWGSPFFRLVAENEKVFAALPPRLHRALAREYISGAAAPTTDESPSGDDRSSLSEEWIAALSEPWCTKAGQAAFYRQIAALRPKHTAPIVDRLGEVRCPVRIGWGEDDPWIPADQADRLAEALPGNPHMTRFPRSGHLVPLEAPHDLLVDVTAWLDV</sequence>
<dbReference type="PANTHER" id="PTHR43689">
    <property type="entry name" value="HYDROLASE"/>
    <property type="match status" value="1"/>
</dbReference>
<dbReference type="SUPFAM" id="SSF53474">
    <property type="entry name" value="alpha/beta-Hydrolases"/>
    <property type="match status" value="1"/>
</dbReference>
<dbReference type="InterPro" id="IPR000073">
    <property type="entry name" value="AB_hydrolase_1"/>
</dbReference>
<feature type="region of interest" description="Disordered" evidence="1">
    <location>
        <begin position="84"/>
        <end position="111"/>
    </location>
</feature>
<reference evidence="4" key="1">
    <citation type="journal article" date="2019" name="Int. J. Syst. Evol. Microbiol.">
        <title>The Global Catalogue of Microorganisms (GCM) 10K type strain sequencing project: providing services to taxonomists for standard genome sequencing and annotation.</title>
        <authorList>
            <consortium name="The Broad Institute Genomics Platform"/>
            <consortium name="The Broad Institute Genome Sequencing Center for Infectious Disease"/>
            <person name="Wu L."/>
            <person name="Ma J."/>
        </authorList>
    </citation>
    <scope>NUCLEOTIDE SEQUENCE [LARGE SCALE GENOMIC DNA]</scope>
    <source>
        <strain evidence="4">CGMCC 1.15472</strain>
    </source>
</reference>
<name>A0ABQ1N7M6_9MICO</name>
<dbReference type="PANTHER" id="PTHR43689:SF8">
    <property type="entry name" value="ALPHA_BETA-HYDROLASES SUPERFAMILY PROTEIN"/>
    <property type="match status" value="1"/>
</dbReference>